<dbReference type="Pfam" id="PF18128">
    <property type="entry name" value="HydF_dimer"/>
    <property type="match status" value="1"/>
</dbReference>
<dbReference type="Proteomes" id="UP000199512">
    <property type="component" value="Unassembled WGS sequence"/>
</dbReference>
<dbReference type="PANTHER" id="PTHR42714:SF6">
    <property type="entry name" value="TRANSLATION INITIATION FACTOR IF-2"/>
    <property type="match status" value="1"/>
</dbReference>
<evidence type="ECO:0000313" key="8">
    <source>
        <dbReference type="Proteomes" id="UP000199512"/>
    </source>
</evidence>
<dbReference type="PANTHER" id="PTHR42714">
    <property type="entry name" value="TRNA MODIFICATION GTPASE GTPBP3"/>
    <property type="match status" value="1"/>
</dbReference>
<dbReference type="NCBIfam" id="TIGR00231">
    <property type="entry name" value="small_GTP"/>
    <property type="match status" value="1"/>
</dbReference>
<feature type="domain" description="Hydrogen maturase F tetramerization" evidence="6">
    <location>
        <begin position="280"/>
        <end position="394"/>
    </location>
</feature>
<reference evidence="7 8" key="1">
    <citation type="submission" date="2016-10" db="EMBL/GenBank/DDBJ databases">
        <authorList>
            <person name="de Groot N.N."/>
        </authorList>
    </citation>
    <scope>NUCLEOTIDE SEQUENCE [LARGE SCALE GENOMIC DNA]</scope>
    <source>
        <strain evidence="7 8">Calf135</strain>
    </source>
</reference>
<keyword evidence="2" id="KW-0342">GTP-binding</keyword>
<feature type="coiled-coil region" evidence="3">
    <location>
        <begin position="156"/>
        <end position="190"/>
    </location>
</feature>
<evidence type="ECO:0000313" key="7">
    <source>
        <dbReference type="EMBL" id="SEN38949.1"/>
    </source>
</evidence>
<dbReference type="InterPro" id="IPR005225">
    <property type="entry name" value="Small_GTP-bd"/>
</dbReference>
<dbReference type="EMBL" id="FODF01000003">
    <property type="protein sequence ID" value="SEN38949.1"/>
    <property type="molecule type" value="Genomic_DNA"/>
</dbReference>
<dbReference type="Pfam" id="PF18133">
    <property type="entry name" value="HydF_tetramer"/>
    <property type="match status" value="1"/>
</dbReference>
<dbReference type="GO" id="GO:0005737">
    <property type="term" value="C:cytoplasm"/>
    <property type="evidence" value="ECO:0007669"/>
    <property type="project" value="TreeGrafter"/>
</dbReference>
<dbReference type="Gene3D" id="3.40.50.11410">
    <property type="match status" value="1"/>
</dbReference>
<dbReference type="Gene3D" id="3.40.50.300">
    <property type="entry name" value="P-loop containing nucleotide triphosphate hydrolases"/>
    <property type="match status" value="1"/>
</dbReference>
<organism evidence="7 8">
    <name type="scientific">Peptostreptococcus russellii</name>
    <dbReference type="NCBI Taxonomy" id="215200"/>
    <lineage>
        <taxon>Bacteria</taxon>
        <taxon>Bacillati</taxon>
        <taxon>Bacillota</taxon>
        <taxon>Clostridia</taxon>
        <taxon>Peptostreptococcales</taxon>
        <taxon>Peptostreptococcaceae</taxon>
        <taxon>Peptostreptococcus</taxon>
    </lineage>
</organism>
<dbReference type="InterPro" id="IPR027417">
    <property type="entry name" value="P-loop_NTPase"/>
</dbReference>
<name>A0A1H8G4Z4_9FIRM</name>
<accession>A0A1H8G4Z4</accession>
<dbReference type="OrthoDB" id="9811338at2"/>
<dbReference type="InterPro" id="IPR006073">
    <property type="entry name" value="GTP-bd"/>
</dbReference>
<gene>
    <name evidence="7" type="ORF">SAMN05216454_10362</name>
</gene>
<evidence type="ECO:0000259" key="4">
    <source>
        <dbReference type="Pfam" id="PF01926"/>
    </source>
</evidence>
<proteinExistence type="predicted"/>
<dbReference type="CDD" id="cd00880">
    <property type="entry name" value="Era_like"/>
    <property type="match status" value="1"/>
</dbReference>
<dbReference type="RefSeq" id="WP_091974479.1">
    <property type="nucleotide sequence ID" value="NZ_FODF01000003.1"/>
</dbReference>
<keyword evidence="8" id="KW-1185">Reference proteome</keyword>
<dbReference type="STRING" id="215200.SAMN05216454_10362"/>
<dbReference type="GO" id="GO:0030488">
    <property type="term" value="P:tRNA methylation"/>
    <property type="evidence" value="ECO:0007669"/>
    <property type="project" value="TreeGrafter"/>
</dbReference>
<evidence type="ECO:0000259" key="6">
    <source>
        <dbReference type="Pfam" id="PF18133"/>
    </source>
</evidence>
<evidence type="ECO:0000256" key="2">
    <source>
        <dbReference type="ARBA" id="ARBA00023134"/>
    </source>
</evidence>
<protein>
    <submittedName>
        <fullName evidence="7">Iron-only hydrogenase maturation protein HydF</fullName>
    </submittedName>
</protein>
<dbReference type="NCBIfam" id="TIGR03918">
    <property type="entry name" value="GTP_HydF"/>
    <property type="match status" value="1"/>
</dbReference>
<dbReference type="InterPro" id="IPR040644">
    <property type="entry name" value="HydF_tetramer"/>
</dbReference>
<dbReference type="Gene3D" id="3.40.50.11420">
    <property type="match status" value="1"/>
</dbReference>
<dbReference type="GO" id="GO:0002098">
    <property type="term" value="P:tRNA wobble uridine modification"/>
    <property type="evidence" value="ECO:0007669"/>
    <property type="project" value="TreeGrafter"/>
</dbReference>
<feature type="domain" description="G" evidence="4">
    <location>
        <begin position="12"/>
        <end position="129"/>
    </location>
</feature>
<feature type="domain" description="Hydrogen maturase F dimerization" evidence="5">
    <location>
        <begin position="179"/>
        <end position="276"/>
    </location>
</feature>
<dbReference type="Pfam" id="PF01926">
    <property type="entry name" value="MMR_HSR1"/>
    <property type="match status" value="1"/>
</dbReference>
<dbReference type="SUPFAM" id="SSF52540">
    <property type="entry name" value="P-loop containing nucleoside triphosphate hydrolases"/>
    <property type="match status" value="1"/>
</dbReference>
<dbReference type="InterPro" id="IPR041606">
    <property type="entry name" value="HydF_dimer"/>
</dbReference>
<keyword evidence="3" id="KW-0175">Coiled coil</keyword>
<evidence type="ECO:0000256" key="1">
    <source>
        <dbReference type="ARBA" id="ARBA00022741"/>
    </source>
</evidence>
<dbReference type="InterPro" id="IPR023873">
    <property type="entry name" value="FeFe-hyd_GTPase_HydF"/>
</dbReference>
<keyword evidence="1" id="KW-0547">Nucleotide-binding</keyword>
<evidence type="ECO:0000259" key="5">
    <source>
        <dbReference type="Pfam" id="PF18128"/>
    </source>
</evidence>
<evidence type="ECO:0000256" key="3">
    <source>
        <dbReference type="SAM" id="Coils"/>
    </source>
</evidence>
<dbReference type="AlphaFoldDB" id="A0A1H8G4Z4"/>
<sequence length="395" mass="44313">MNKTPMANRKSIVLAGNRNAGKSTLFNKLIGHERSIVSDVAGTTTDPVWKASEIIGFGPVKIVDTAGIDDIGVLGAQRVKKSQEELKEADLIIYLINILEIKDISETKNIIEAFKKKYSDKQIIFAINKCDLKDKETLNRLKDSFEDVEFISDKSEASYERILSKIIEKLKNTEEEKDLLEGMLEAGETALLVVPIDTEAPKGRLILPQVQLIRACLDNGIKIVVCRDEELEETISEIKKIDLVITDSKVFEKVGKIVPKDIKITSFSILFARQKGDIDEFLNGARKLNELKDGEKILIAESCTHTVSHEDIGQVVIPNLIKKKTGKKLEFVFSYGKTLPENLNDFALIIQCGGCMMSRNNMMNRVYKARKKNIPITNYGVVLAYLKGVFERAVY</sequence>
<dbReference type="GO" id="GO:0005525">
    <property type="term" value="F:GTP binding"/>
    <property type="evidence" value="ECO:0007669"/>
    <property type="project" value="UniProtKB-KW"/>
</dbReference>